<keyword evidence="2" id="KW-1185">Reference proteome</keyword>
<protein>
    <submittedName>
        <fullName evidence="1">Uncharacterized protein</fullName>
    </submittedName>
</protein>
<organism evidence="1 2">
    <name type="scientific">Pyxidicoccus fallax</name>
    <dbReference type="NCBI Taxonomy" id="394095"/>
    <lineage>
        <taxon>Bacteria</taxon>
        <taxon>Pseudomonadati</taxon>
        <taxon>Myxococcota</taxon>
        <taxon>Myxococcia</taxon>
        <taxon>Myxococcales</taxon>
        <taxon>Cystobacterineae</taxon>
        <taxon>Myxococcaceae</taxon>
        <taxon>Pyxidicoccus</taxon>
    </lineage>
</organism>
<dbReference type="Proteomes" id="UP000518300">
    <property type="component" value="Unassembled WGS sequence"/>
</dbReference>
<name>A0A848LD49_9BACT</name>
<gene>
    <name evidence="1" type="ORF">HG543_15015</name>
</gene>
<evidence type="ECO:0000313" key="1">
    <source>
        <dbReference type="EMBL" id="NMO16152.1"/>
    </source>
</evidence>
<reference evidence="1 2" key="1">
    <citation type="submission" date="2020-04" db="EMBL/GenBank/DDBJ databases">
        <title>Draft genome of Pyxidicoccus fallax type strain.</title>
        <authorList>
            <person name="Whitworth D.E."/>
        </authorList>
    </citation>
    <scope>NUCLEOTIDE SEQUENCE [LARGE SCALE GENOMIC DNA]</scope>
    <source>
        <strain evidence="1 2">DSM 14698</strain>
    </source>
</reference>
<sequence length="240" mass="25344">MTNVVNADTRRTYGFEDFDHAINLRANTRYAGSPSRVDANGSGTETSSITGSRIQASVTAFAEGVAEAPGARGYATGNADFYLTFQLARRVRYVVSGDGQAYSDAQSTSGGSRGGSASLLYIANLESGVPLLSIDIGNTDADSVQRRGWAPAGPYTLQGDVSALVEAKDVYSASAFASWNLDFQAFCAADYDTNGSVNALDRDAFLNAWNARSLEADIDGNRTVDTADRTMFLLAFGSGC</sequence>
<dbReference type="EMBL" id="JABBJJ010000057">
    <property type="protein sequence ID" value="NMO16152.1"/>
    <property type="molecule type" value="Genomic_DNA"/>
</dbReference>
<dbReference type="NCBIfam" id="NF041540">
    <property type="entry name" value="dockerin_GC"/>
    <property type="match status" value="1"/>
</dbReference>
<dbReference type="AlphaFoldDB" id="A0A848LD49"/>
<evidence type="ECO:0000313" key="2">
    <source>
        <dbReference type="Proteomes" id="UP000518300"/>
    </source>
</evidence>
<dbReference type="InterPro" id="IPR053783">
    <property type="entry name" value="Dockerin_dom_GC-type"/>
</dbReference>
<comment type="caution">
    <text evidence="1">The sequence shown here is derived from an EMBL/GenBank/DDBJ whole genome shotgun (WGS) entry which is preliminary data.</text>
</comment>
<accession>A0A848LD49</accession>
<dbReference type="RefSeq" id="WP_169345443.1">
    <property type="nucleotide sequence ID" value="NZ_JABBJJ010000057.1"/>
</dbReference>
<proteinExistence type="predicted"/>